<keyword evidence="5" id="KW-1185">Reference proteome</keyword>
<keyword evidence="1 2" id="KW-0053">Apoptosis</keyword>
<dbReference type="InterPro" id="IPR003508">
    <property type="entry name" value="CIDE-N_dom"/>
</dbReference>
<dbReference type="OrthoDB" id="8806090at2759"/>
<evidence type="ECO:0000256" key="1">
    <source>
        <dbReference type="ARBA" id="ARBA00022703"/>
    </source>
</evidence>
<protein>
    <recommendedName>
        <fullName evidence="3">CIDE-N domain-containing protein</fullName>
    </recommendedName>
</protein>
<name>A0A9P0BEZ1_BRAAE</name>
<dbReference type="SMART" id="SM00266">
    <property type="entry name" value="CAD"/>
    <property type="match status" value="1"/>
</dbReference>
<evidence type="ECO:0000313" key="5">
    <source>
        <dbReference type="Proteomes" id="UP001154078"/>
    </source>
</evidence>
<proteinExistence type="predicted"/>
<accession>A0A9P0BEZ1</accession>
<dbReference type="EMBL" id="OV121138">
    <property type="protein sequence ID" value="CAH0560597.1"/>
    <property type="molecule type" value="Genomic_DNA"/>
</dbReference>
<evidence type="ECO:0000313" key="4">
    <source>
        <dbReference type="EMBL" id="CAH0560597.1"/>
    </source>
</evidence>
<dbReference type="Gene3D" id="3.10.20.10">
    <property type="match status" value="1"/>
</dbReference>
<dbReference type="PROSITE" id="PS51135">
    <property type="entry name" value="CIDE_N"/>
    <property type="match status" value="1"/>
</dbReference>
<feature type="domain" description="CIDE-N" evidence="3">
    <location>
        <begin position="1"/>
        <end position="79"/>
    </location>
</feature>
<dbReference type="SUPFAM" id="SSF54277">
    <property type="entry name" value="CAD &amp; PB1 domains"/>
    <property type="match status" value="1"/>
</dbReference>
<sequence>MGQIFKVWSCNRDKKCSLVLQQNENLVDDLILKASVKLKLNGSTVVLESDGTEINDNEVLVELKNETLVILQPGEQWWPIREDFTSVSNKSITSTDGSTITMTSDMNLDFQETLVKVVEDTTLTSPTTSEFICETNQVPTESNIIFVQVPQSDPISNNKENVITEYTWQLFDIPWSKIPQFMLTQCENGSGGKALRKEIIHIVVNDLRNIKTHIPNKAFREVARKMASKYPKLFLDTDEDGNVLGGGISTLVSQLQDRNWYLNRGSKRVGDYIKPCKIIKRIK</sequence>
<evidence type="ECO:0000259" key="3">
    <source>
        <dbReference type="PROSITE" id="PS51135"/>
    </source>
</evidence>
<gene>
    <name evidence="4" type="ORF">MELIAE_LOCUS10328</name>
</gene>
<reference evidence="4" key="1">
    <citation type="submission" date="2021-12" db="EMBL/GenBank/DDBJ databases">
        <authorList>
            <person name="King R."/>
        </authorList>
    </citation>
    <scope>NUCLEOTIDE SEQUENCE</scope>
</reference>
<evidence type="ECO:0000256" key="2">
    <source>
        <dbReference type="PROSITE-ProRule" id="PRU00447"/>
    </source>
</evidence>
<dbReference type="GO" id="GO:0006915">
    <property type="term" value="P:apoptotic process"/>
    <property type="evidence" value="ECO:0007669"/>
    <property type="project" value="UniProtKB-UniRule"/>
</dbReference>
<dbReference type="Pfam" id="PF02017">
    <property type="entry name" value="CIDE-N"/>
    <property type="match status" value="1"/>
</dbReference>
<dbReference type="AlphaFoldDB" id="A0A9P0BEZ1"/>
<organism evidence="4 5">
    <name type="scientific">Brassicogethes aeneus</name>
    <name type="common">Rape pollen beetle</name>
    <name type="synonym">Meligethes aeneus</name>
    <dbReference type="NCBI Taxonomy" id="1431903"/>
    <lineage>
        <taxon>Eukaryota</taxon>
        <taxon>Metazoa</taxon>
        <taxon>Ecdysozoa</taxon>
        <taxon>Arthropoda</taxon>
        <taxon>Hexapoda</taxon>
        <taxon>Insecta</taxon>
        <taxon>Pterygota</taxon>
        <taxon>Neoptera</taxon>
        <taxon>Endopterygota</taxon>
        <taxon>Coleoptera</taxon>
        <taxon>Polyphaga</taxon>
        <taxon>Cucujiformia</taxon>
        <taxon>Nitidulidae</taxon>
        <taxon>Meligethinae</taxon>
        <taxon>Brassicogethes</taxon>
    </lineage>
</organism>
<dbReference type="Proteomes" id="UP001154078">
    <property type="component" value="Chromosome 7"/>
</dbReference>